<sequence>MRAKRRSAESPTDLHVGLLQRISDASPELLKGIAGALKSAALSDKEQTQLLRGLADAALWSHCLEHLQGIRSTGLQCNMVHVNAVAAAKVDRSWPVMMKLLEITKTWRGLELDTISFNTAAGSCIGSGEWIHALHWMALLVSGGLKGDPTSHNMALALFDKLGRWRMVLHAFDENQADVASYSMVMRNARLEGSWQLAIALLDKILDAKLRLDNTAMNTAIACIPRWEIATEVLLSMSSRSMPKDIVTVNAAVNACEKSLKWSCASSLLMNAGCSQLQASEWSFNTFASSLFKSKQWRAALDLGDATVTRGVLAFSFSNSWSFALAATESVNMDDIAWSAIVSACEKTVQWEVALASLARMSQTRLQGSIVVCNAAISACGQQWRHAFRTLTSSHAAQVQIDLISWNAVCSAAEKCSKWHKVFALVSQLRPAALPGPDAFSYGAAFFAAAETAWTVALQLQGDMQMQALQLDVIMQGSLLQALMAHRSAKVEDSFDRLSALAISLCGMVKRAAPGAESARV</sequence>
<evidence type="ECO:0000256" key="1">
    <source>
        <dbReference type="ARBA" id="ARBA00022737"/>
    </source>
</evidence>
<dbReference type="Proteomes" id="UP001152797">
    <property type="component" value="Unassembled WGS sequence"/>
</dbReference>
<dbReference type="InterPro" id="IPR011990">
    <property type="entry name" value="TPR-like_helical_dom_sf"/>
</dbReference>
<gene>
    <name evidence="2" type="ORF">C1SCF055_LOCUS17406</name>
</gene>
<proteinExistence type="predicted"/>
<name>A0A9P1CF85_9DINO</name>
<dbReference type="EMBL" id="CAMXCT020001473">
    <property type="protein sequence ID" value="CAL1143790.1"/>
    <property type="molecule type" value="Genomic_DNA"/>
</dbReference>
<evidence type="ECO:0000313" key="2">
    <source>
        <dbReference type="EMBL" id="CAI3990415.1"/>
    </source>
</evidence>
<dbReference type="EMBL" id="CAMXCT030001473">
    <property type="protein sequence ID" value="CAL4777727.1"/>
    <property type="molecule type" value="Genomic_DNA"/>
</dbReference>
<organism evidence="2">
    <name type="scientific">Cladocopium goreaui</name>
    <dbReference type="NCBI Taxonomy" id="2562237"/>
    <lineage>
        <taxon>Eukaryota</taxon>
        <taxon>Sar</taxon>
        <taxon>Alveolata</taxon>
        <taxon>Dinophyceae</taxon>
        <taxon>Suessiales</taxon>
        <taxon>Symbiodiniaceae</taxon>
        <taxon>Cladocopium</taxon>
    </lineage>
</organism>
<keyword evidence="5" id="KW-1185">Reference proteome</keyword>
<dbReference type="PANTHER" id="PTHR47936:SF1">
    <property type="entry name" value="PENTATRICOPEPTIDE REPEAT-CONTAINING PROTEIN GUN1, CHLOROPLASTIC"/>
    <property type="match status" value="1"/>
</dbReference>
<evidence type="ECO:0000313" key="3">
    <source>
        <dbReference type="EMBL" id="CAL1143790.1"/>
    </source>
</evidence>
<protein>
    <submittedName>
        <fullName evidence="4">Pentatricopeptide repeat-containing protein MRL1, chloroplastic</fullName>
    </submittedName>
</protein>
<reference evidence="2" key="1">
    <citation type="submission" date="2022-10" db="EMBL/GenBank/DDBJ databases">
        <authorList>
            <person name="Chen Y."/>
            <person name="Dougan E. K."/>
            <person name="Chan C."/>
            <person name="Rhodes N."/>
            <person name="Thang M."/>
        </authorList>
    </citation>
    <scope>NUCLEOTIDE SEQUENCE</scope>
</reference>
<comment type="caution">
    <text evidence="2">The sequence shown here is derived from an EMBL/GenBank/DDBJ whole genome shotgun (WGS) entry which is preliminary data.</text>
</comment>
<dbReference type="AlphaFoldDB" id="A0A9P1CF85"/>
<accession>A0A9P1CF85</accession>
<evidence type="ECO:0000313" key="5">
    <source>
        <dbReference type="Proteomes" id="UP001152797"/>
    </source>
</evidence>
<reference evidence="3" key="2">
    <citation type="submission" date="2024-04" db="EMBL/GenBank/DDBJ databases">
        <authorList>
            <person name="Chen Y."/>
            <person name="Shah S."/>
            <person name="Dougan E. K."/>
            <person name="Thang M."/>
            <person name="Chan C."/>
        </authorList>
    </citation>
    <scope>NUCLEOTIDE SEQUENCE [LARGE SCALE GENOMIC DNA]</scope>
</reference>
<evidence type="ECO:0000313" key="4">
    <source>
        <dbReference type="EMBL" id="CAL4777727.1"/>
    </source>
</evidence>
<dbReference type="EMBL" id="CAMXCT010001473">
    <property type="protein sequence ID" value="CAI3990415.1"/>
    <property type="molecule type" value="Genomic_DNA"/>
</dbReference>
<keyword evidence="1" id="KW-0677">Repeat</keyword>
<dbReference type="PANTHER" id="PTHR47936">
    <property type="entry name" value="PPR_LONG DOMAIN-CONTAINING PROTEIN"/>
    <property type="match status" value="1"/>
</dbReference>
<dbReference type="Gene3D" id="1.25.40.10">
    <property type="entry name" value="Tetratricopeptide repeat domain"/>
    <property type="match status" value="3"/>
</dbReference>